<dbReference type="InterPro" id="IPR055225">
    <property type="entry name" value="DNAJC11-like_beta-barrel"/>
</dbReference>
<dbReference type="PRINTS" id="PR00625">
    <property type="entry name" value="JDOMAIN"/>
</dbReference>
<dbReference type="AlphaFoldDB" id="A0A0C9Y3W6"/>
<evidence type="ECO:0000313" key="5">
    <source>
        <dbReference type="Proteomes" id="UP000054477"/>
    </source>
</evidence>
<dbReference type="SUPFAM" id="SSF46565">
    <property type="entry name" value="Chaperone J-domain"/>
    <property type="match status" value="1"/>
</dbReference>
<dbReference type="EMBL" id="KN838587">
    <property type="protein sequence ID" value="KIK02808.1"/>
    <property type="molecule type" value="Genomic_DNA"/>
</dbReference>
<protein>
    <recommendedName>
        <fullName evidence="3">J domain-containing protein</fullName>
    </recommendedName>
</protein>
<sequence length="577" mass="64403">MAENRFTIEGNGTLYSVLNVHKDASQAEINERHRALSLKFHPDRQHDEAAKETATREFLKIQKAYQVLSDPFLRLVYDTLGERGLAINWPEELRTKPTEEIRHTLRSTVLELDRKQKRELILPRGKATCSILAGSLFSAYDGSSLDKWTTSLSKRIRGVNFAPISVSHNVQKKINEKTSVGFEALATFTGKTAASPDYLGTVRHQWSPRIESVATLSFLHPHVTKVETTYRDEDSTLKVKGVVASDYYLVPPALAISLSRKLFRSGPERGKITLHLGRRFPSLALMYLSPPSMNLTALVRQKQSLPSISGFRYRAIEKAFGISFMGILPKLSASAAVTFTELSTRIRVALEYGLQGLSWSLSAQWSSDAAEVSASTVIQSTAILLQIDFSYLEQQLSLPIILSTEFNPFIAWGTIIIPTACALLGHHFLIMPRRRLRRLAKIQAAHKIFEEDSDSRKERNAVENLLKDAAGKSARTERGKEGLVIEEAMYGEAEADEAARNLSLNVTTPVQALVRNSQLYIPGGTKSVLQGFSDPAPFTSKSLRVRYLFRGRMHYAEIPDNVPVVLPLAEHELEKCA</sequence>
<keyword evidence="2" id="KW-0812">Transmembrane</keyword>
<keyword evidence="1" id="KW-0143">Chaperone</keyword>
<dbReference type="HOGENOM" id="CLU_019611_0_1_1"/>
<dbReference type="InterPro" id="IPR052243">
    <property type="entry name" value="Mito_inner_membrane_organizer"/>
</dbReference>
<reference evidence="4 5" key="1">
    <citation type="submission" date="2014-04" db="EMBL/GenBank/DDBJ databases">
        <authorList>
            <consortium name="DOE Joint Genome Institute"/>
            <person name="Kuo A."/>
            <person name="Kohler A."/>
            <person name="Nagy L.G."/>
            <person name="Floudas D."/>
            <person name="Copeland A."/>
            <person name="Barry K.W."/>
            <person name="Cichocki N."/>
            <person name="Veneault-Fourrey C."/>
            <person name="LaButti K."/>
            <person name="Lindquist E.A."/>
            <person name="Lipzen A."/>
            <person name="Lundell T."/>
            <person name="Morin E."/>
            <person name="Murat C."/>
            <person name="Sun H."/>
            <person name="Tunlid A."/>
            <person name="Henrissat B."/>
            <person name="Grigoriev I.V."/>
            <person name="Hibbett D.S."/>
            <person name="Martin F."/>
            <person name="Nordberg H.P."/>
            <person name="Cantor M.N."/>
            <person name="Hua S.X."/>
        </authorList>
    </citation>
    <scope>NUCLEOTIDE SEQUENCE [LARGE SCALE GENOMIC DNA]</scope>
    <source>
        <strain evidence="4 5">LaAM-08-1</strain>
    </source>
</reference>
<keyword evidence="5" id="KW-1185">Reference proteome</keyword>
<organism evidence="4 5">
    <name type="scientific">Laccaria amethystina LaAM-08-1</name>
    <dbReference type="NCBI Taxonomy" id="1095629"/>
    <lineage>
        <taxon>Eukaryota</taxon>
        <taxon>Fungi</taxon>
        <taxon>Dikarya</taxon>
        <taxon>Basidiomycota</taxon>
        <taxon>Agaricomycotina</taxon>
        <taxon>Agaricomycetes</taxon>
        <taxon>Agaricomycetidae</taxon>
        <taxon>Agaricales</taxon>
        <taxon>Agaricineae</taxon>
        <taxon>Hydnangiaceae</taxon>
        <taxon>Laccaria</taxon>
    </lineage>
</organism>
<keyword evidence="2" id="KW-1133">Transmembrane helix</keyword>
<dbReference type="OrthoDB" id="10248838at2759"/>
<accession>A0A0C9Y3W6</accession>
<dbReference type="GO" id="GO:0042407">
    <property type="term" value="P:cristae formation"/>
    <property type="evidence" value="ECO:0007669"/>
    <property type="project" value="TreeGrafter"/>
</dbReference>
<reference evidence="5" key="2">
    <citation type="submission" date="2015-01" db="EMBL/GenBank/DDBJ databases">
        <title>Evolutionary Origins and Diversification of the Mycorrhizal Mutualists.</title>
        <authorList>
            <consortium name="DOE Joint Genome Institute"/>
            <consortium name="Mycorrhizal Genomics Consortium"/>
            <person name="Kohler A."/>
            <person name="Kuo A."/>
            <person name="Nagy L.G."/>
            <person name="Floudas D."/>
            <person name="Copeland A."/>
            <person name="Barry K.W."/>
            <person name="Cichocki N."/>
            <person name="Veneault-Fourrey C."/>
            <person name="LaButti K."/>
            <person name="Lindquist E.A."/>
            <person name="Lipzen A."/>
            <person name="Lundell T."/>
            <person name="Morin E."/>
            <person name="Murat C."/>
            <person name="Riley R."/>
            <person name="Ohm R."/>
            <person name="Sun H."/>
            <person name="Tunlid A."/>
            <person name="Henrissat B."/>
            <person name="Grigoriev I.V."/>
            <person name="Hibbett D.S."/>
            <person name="Martin F."/>
        </authorList>
    </citation>
    <scope>NUCLEOTIDE SEQUENCE [LARGE SCALE GENOMIC DNA]</scope>
    <source>
        <strain evidence="5">LaAM-08-1</strain>
    </source>
</reference>
<gene>
    <name evidence="4" type="ORF">K443DRAFT_677275</name>
</gene>
<evidence type="ECO:0000256" key="2">
    <source>
        <dbReference type="SAM" id="Phobius"/>
    </source>
</evidence>
<dbReference type="STRING" id="1095629.A0A0C9Y3W6"/>
<dbReference type="Gene3D" id="1.10.287.110">
    <property type="entry name" value="DnaJ domain"/>
    <property type="match status" value="1"/>
</dbReference>
<feature type="domain" description="J" evidence="3">
    <location>
        <begin position="13"/>
        <end position="81"/>
    </location>
</feature>
<dbReference type="InterPro" id="IPR001623">
    <property type="entry name" value="DnaJ_domain"/>
</dbReference>
<dbReference type="PANTHER" id="PTHR44157">
    <property type="entry name" value="DNAJ HOMOLOG SUBFAMILY C MEMBER 11"/>
    <property type="match status" value="1"/>
</dbReference>
<dbReference type="InterPro" id="IPR036869">
    <property type="entry name" value="J_dom_sf"/>
</dbReference>
<name>A0A0C9Y3W6_9AGAR</name>
<dbReference type="PANTHER" id="PTHR44157:SF1">
    <property type="entry name" value="DNAJ HOMOLOG SUBFAMILY C MEMBER 11"/>
    <property type="match status" value="1"/>
</dbReference>
<dbReference type="Pfam" id="PF00226">
    <property type="entry name" value="DnaJ"/>
    <property type="match status" value="1"/>
</dbReference>
<dbReference type="Proteomes" id="UP000054477">
    <property type="component" value="Unassembled WGS sequence"/>
</dbReference>
<evidence type="ECO:0000256" key="1">
    <source>
        <dbReference type="ARBA" id="ARBA00023186"/>
    </source>
</evidence>
<dbReference type="CDD" id="cd06257">
    <property type="entry name" value="DnaJ"/>
    <property type="match status" value="1"/>
</dbReference>
<dbReference type="Pfam" id="PF22774">
    <property type="entry name" value="DNAJC11_beta-barrel"/>
    <property type="match status" value="1"/>
</dbReference>
<proteinExistence type="predicted"/>
<dbReference type="Pfam" id="PF11875">
    <property type="entry name" value="DnaJ-like_C11_C"/>
    <property type="match status" value="1"/>
</dbReference>
<evidence type="ECO:0000313" key="4">
    <source>
        <dbReference type="EMBL" id="KIK02808.1"/>
    </source>
</evidence>
<dbReference type="InterPro" id="IPR024586">
    <property type="entry name" value="DnaJ-like_C11_C"/>
</dbReference>
<keyword evidence="2" id="KW-0472">Membrane</keyword>
<dbReference type="SMART" id="SM00271">
    <property type="entry name" value="DnaJ"/>
    <property type="match status" value="1"/>
</dbReference>
<dbReference type="GO" id="GO:0005739">
    <property type="term" value="C:mitochondrion"/>
    <property type="evidence" value="ECO:0007669"/>
    <property type="project" value="GOC"/>
</dbReference>
<evidence type="ECO:0000259" key="3">
    <source>
        <dbReference type="PROSITE" id="PS50076"/>
    </source>
</evidence>
<dbReference type="PROSITE" id="PS50076">
    <property type="entry name" value="DNAJ_2"/>
    <property type="match status" value="1"/>
</dbReference>
<feature type="transmembrane region" description="Helical" evidence="2">
    <location>
        <begin position="409"/>
        <end position="431"/>
    </location>
</feature>